<sequence length="456" mass="48892">MRAQASVLHLDLDAFFAAVEQRDKPSLRGKPVVVGGTGGRGVVSTASYEARVFGVRSAMSTREARARCPNAAYLSGRFEAYRATSQAVMTLLRSVSPLVEPLSLDEAFVDLEQAGLPDLEVPTVTAFAEDLRTRVREVTGGLTASVGIASSKFLAKIASDLRKPDGLVVVAPGTETALLHPMHVSVIPGVGPATVERLRRAGLHTVAELARVSEEELVQQVGRSLGQALHQLARAEDDRAVVPDRETKSVSVEGTYEHDLTDRRQMEAIVVRQAGEVARRMKANGLSGRTVSLKVRMYDFTTLSRSSTLPAPTEDAATIARLARALLADLDTSGGVRLLGVGVSGLADWVQEDLFATASETEDADAADTDPGQPDLPELLELEQAGARPRGTTWSPGMDVVHDEHGRGWVWGAGRGVVTVRFETAETPPGPVRSFPADDPALQRWRPPVEDPPEPQ</sequence>
<feature type="active site" evidence="17">
    <location>
        <position position="106"/>
    </location>
</feature>
<dbReference type="FunFam" id="3.30.1490.100:FF:000004">
    <property type="entry name" value="DNA polymerase IV"/>
    <property type="match status" value="1"/>
</dbReference>
<dbReference type="InterPro" id="IPR050116">
    <property type="entry name" value="DNA_polymerase-Y"/>
</dbReference>
<keyword evidence="13 17" id="KW-0238">DNA-binding</keyword>
<comment type="caution">
    <text evidence="20">The sequence shown here is derived from an EMBL/GenBank/DDBJ whole genome shotgun (WGS) entry which is preliminary data.</text>
</comment>
<evidence type="ECO:0000256" key="8">
    <source>
        <dbReference type="ARBA" id="ARBA00022705"/>
    </source>
</evidence>
<evidence type="ECO:0000256" key="2">
    <source>
        <dbReference type="ARBA" id="ARBA00010945"/>
    </source>
</evidence>
<evidence type="ECO:0000256" key="4">
    <source>
        <dbReference type="ARBA" id="ARBA00022457"/>
    </source>
</evidence>
<dbReference type="GO" id="GO:0006281">
    <property type="term" value="P:DNA repair"/>
    <property type="evidence" value="ECO:0007669"/>
    <property type="project" value="UniProtKB-UniRule"/>
</dbReference>
<protein>
    <recommendedName>
        <fullName evidence="17">DNA polymerase IV</fullName>
        <shortName evidence="17">Pol IV</shortName>
        <ecNumber evidence="17">2.7.7.7</ecNumber>
    </recommendedName>
</protein>
<dbReference type="Pfam" id="PF11799">
    <property type="entry name" value="IMS_C"/>
    <property type="match status" value="1"/>
</dbReference>
<keyword evidence="14 17" id="KW-0234">DNA repair</keyword>
<feature type="binding site" evidence="17">
    <location>
        <position position="105"/>
    </location>
    <ligand>
        <name>Mg(2+)</name>
        <dbReference type="ChEBI" id="CHEBI:18420"/>
    </ligand>
</feature>
<organism evidence="20 21">
    <name type="scientific">Nocardioides caeni</name>
    <dbReference type="NCBI Taxonomy" id="574700"/>
    <lineage>
        <taxon>Bacteria</taxon>
        <taxon>Bacillati</taxon>
        <taxon>Actinomycetota</taxon>
        <taxon>Actinomycetes</taxon>
        <taxon>Propionibacteriales</taxon>
        <taxon>Nocardioidaceae</taxon>
        <taxon>Nocardioides</taxon>
    </lineage>
</organism>
<evidence type="ECO:0000313" key="21">
    <source>
        <dbReference type="Proteomes" id="UP000307087"/>
    </source>
</evidence>
<feature type="binding site" evidence="17">
    <location>
        <position position="11"/>
    </location>
    <ligand>
        <name>Mg(2+)</name>
        <dbReference type="ChEBI" id="CHEBI:18420"/>
    </ligand>
</feature>
<keyword evidence="10 17" id="KW-0227">DNA damage</keyword>
<dbReference type="Pfam" id="PF21999">
    <property type="entry name" value="IMS_HHH_1"/>
    <property type="match status" value="1"/>
</dbReference>
<proteinExistence type="inferred from homology"/>
<evidence type="ECO:0000313" key="20">
    <source>
        <dbReference type="EMBL" id="THV18616.1"/>
    </source>
</evidence>
<keyword evidence="4 17" id="KW-0515">Mutator protein</keyword>
<accession>A0A4V4HLL0</accession>
<comment type="subunit">
    <text evidence="3 17">Monomer.</text>
</comment>
<comment type="cofactor">
    <cofactor evidence="17">
        <name>Mg(2+)</name>
        <dbReference type="ChEBI" id="CHEBI:18420"/>
    </cofactor>
    <text evidence="17">Binds 2 magnesium ions per subunit.</text>
</comment>
<evidence type="ECO:0000256" key="14">
    <source>
        <dbReference type="ARBA" id="ARBA00023204"/>
    </source>
</evidence>
<evidence type="ECO:0000256" key="18">
    <source>
        <dbReference type="SAM" id="MobiDB-lite"/>
    </source>
</evidence>
<feature type="site" description="Substrate discrimination" evidence="17">
    <location>
        <position position="16"/>
    </location>
</feature>
<evidence type="ECO:0000256" key="3">
    <source>
        <dbReference type="ARBA" id="ARBA00011245"/>
    </source>
</evidence>
<dbReference type="GO" id="GO:0006261">
    <property type="term" value="P:DNA-templated DNA replication"/>
    <property type="evidence" value="ECO:0007669"/>
    <property type="project" value="UniProtKB-UniRule"/>
</dbReference>
<keyword evidence="5 17" id="KW-0963">Cytoplasm</keyword>
<feature type="domain" description="UmuC" evidence="19">
    <location>
        <begin position="7"/>
        <end position="191"/>
    </location>
</feature>
<dbReference type="NCBIfam" id="NF002677">
    <property type="entry name" value="PRK02406.1"/>
    <property type="match status" value="1"/>
</dbReference>
<evidence type="ECO:0000256" key="17">
    <source>
        <dbReference type="HAMAP-Rule" id="MF_01113"/>
    </source>
</evidence>
<dbReference type="Gene3D" id="1.10.150.20">
    <property type="entry name" value="5' to 3' exonuclease, C-terminal subdomain"/>
    <property type="match status" value="1"/>
</dbReference>
<comment type="catalytic activity">
    <reaction evidence="16 17">
        <text>DNA(n) + a 2'-deoxyribonucleoside 5'-triphosphate = DNA(n+1) + diphosphate</text>
        <dbReference type="Rhea" id="RHEA:22508"/>
        <dbReference type="Rhea" id="RHEA-COMP:17339"/>
        <dbReference type="Rhea" id="RHEA-COMP:17340"/>
        <dbReference type="ChEBI" id="CHEBI:33019"/>
        <dbReference type="ChEBI" id="CHEBI:61560"/>
        <dbReference type="ChEBI" id="CHEBI:173112"/>
        <dbReference type="EC" id="2.7.7.7"/>
    </reaction>
</comment>
<comment type="subcellular location">
    <subcellularLocation>
        <location evidence="1 17">Cytoplasm</location>
    </subcellularLocation>
</comment>
<feature type="region of interest" description="Disordered" evidence="18">
    <location>
        <begin position="424"/>
        <end position="456"/>
    </location>
</feature>
<dbReference type="RefSeq" id="WP_136561330.1">
    <property type="nucleotide sequence ID" value="NZ_BAABLS010000002.1"/>
</dbReference>
<dbReference type="PANTHER" id="PTHR11076">
    <property type="entry name" value="DNA REPAIR POLYMERASE UMUC / TRANSFERASE FAMILY MEMBER"/>
    <property type="match status" value="1"/>
</dbReference>
<dbReference type="NCBIfam" id="NF002882">
    <property type="entry name" value="PRK03348.1"/>
    <property type="match status" value="1"/>
</dbReference>
<evidence type="ECO:0000256" key="6">
    <source>
        <dbReference type="ARBA" id="ARBA00022679"/>
    </source>
</evidence>
<evidence type="ECO:0000259" key="19">
    <source>
        <dbReference type="PROSITE" id="PS50173"/>
    </source>
</evidence>
<dbReference type="InterPro" id="IPR001126">
    <property type="entry name" value="UmuC"/>
</dbReference>
<dbReference type="Gene3D" id="3.40.1170.60">
    <property type="match status" value="1"/>
</dbReference>
<evidence type="ECO:0000256" key="10">
    <source>
        <dbReference type="ARBA" id="ARBA00022763"/>
    </source>
</evidence>
<dbReference type="InterPro" id="IPR022880">
    <property type="entry name" value="DNApol_IV"/>
</dbReference>
<dbReference type="GO" id="GO:0042276">
    <property type="term" value="P:error-prone translesion synthesis"/>
    <property type="evidence" value="ECO:0007669"/>
    <property type="project" value="TreeGrafter"/>
</dbReference>
<dbReference type="Gene3D" id="3.30.70.270">
    <property type="match status" value="1"/>
</dbReference>
<evidence type="ECO:0000256" key="5">
    <source>
        <dbReference type="ARBA" id="ARBA00022490"/>
    </source>
</evidence>
<keyword evidence="9 17" id="KW-0479">Metal-binding</keyword>
<keyword evidence="7 17" id="KW-0548">Nucleotidyltransferase</keyword>
<comment type="function">
    <text evidence="15 17">Poorly processive, error-prone DNA polymerase involved in untargeted mutagenesis. Copies undamaged DNA at stalled replication forks, which arise in vivo from mismatched or misaligned primer ends. These misaligned primers can be extended by PolIV. Exhibits no 3'-5' exonuclease (proofreading) activity. May be involved in translesional synthesis, in conjunction with the beta clamp from PolIII.</text>
</comment>
<dbReference type="PANTHER" id="PTHR11076:SF33">
    <property type="entry name" value="DNA POLYMERASE KAPPA"/>
    <property type="match status" value="1"/>
</dbReference>
<evidence type="ECO:0000256" key="16">
    <source>
        <dbReference type="ARBA" id="ARBA00049244"/>
    </source>
</evidence>
<dbReference type="SUPFAM" id="SSF56672">
    <property type="entry name" value="DNA/RNA polymerases"/>
    <property type="match status" value="1"/>
</dbReference>
<dbReference type="CDD" id="cd03586">
    <property type="entry name" value="PolY_Pol_IV_kappa"/>
    <property type="match status" value="1"/>
</dbReference>
<name>A0A4V4HLL0_9ACTN</name>
<dbReference type="EC" id="2.7.7.7" evidence="17"/>
<dbReference type="EMBL" id="STGW01000001">
    <property type="protein sequence ID" value="THV18616.1"/>
    <property type="molecule type" value="Genomic_DNA"/>
</dbReference>
<evidence type="ECO:0000256" key="12">
    <source>
        <dbReference type="ARBA" id="ARBA00022932"/>
    </source>
</evidence>
<dbReference type="Gene3D" id="3.30.1490.100">
    <property type="entry name" value="DNA polymerase, Y-family, little finger domain"/>
    <property type="match status" value="1"/>
</dbReference>
<evidence type="ECO:0000256" key="15">
    <source>
        <dbReference type="ARBA" id="ARBA00025589"/>
    </source>
</evidence>
<dbReference type="OrthoDB" id="9808813at2"/>
<dbReference type="PROSITE" id="PS50173">
    <property type="entry name" value="UMUC"/>
    <property type="match status" value="1"/>
</dbReference>
<keyword evidence="11 17" id="KW-0460">Magnesium</keyword>
<evidence type="ECO:0000256" key="13">
    <source>
        <dbReference type="ARBA" id="ARBA00023125"/>
    </source>
</evidence>
<dbReference type="FunFam" id="3.40.1170.60:FF:000001">
    <property type="entry name" value="DNA polymerase IV"/>
    <property type="match status" value="1"/>
</dbReference>
<dbReference type="AlphaFoldDB" id="A0A4V4HLL0"/>
<dbReference type="GO" id="GO:0005829">
    <property type="term" value="C:cytosol"/>
    <property type="evidence" value="ECO:0007669"/>
    <property type="project" value="TreeGrafter"/>
</dbReference>
<dbReference type="InterPro" id="IPR017961">
    <property type="entry name" value="DNA_pol_Y-fam_little_finger"/>
</dbReference>
<dbReference type="SUPFAM" id="SSF100879">
    <property type="entry name" value="Lesion bypass DNA polymerase (Y-family), little finger domain"/>
    <property type="match status" value="1"/>
</dbReference>
<dbReference type="InterPro" id="IPR043502">
    <property type="entry name" value="DNA/RNA_pol_sf"/>
</dbReference>
<dbReference type="GO" id="GO:0003887">
    <property type="term" value="F:DNA-directed DNA polymerase activity"/>
    <property type="evidence" value="ECO:0007669"/>
    <property type="project" value="UniProtKB-UniRule"/>
</dbReference>
<evidence type="ECO:0000256" key="11">
    <source>
        <dbReference type="ARBA" id="ARBA00022842"/>
    </source>
</evidence>
<dbReference type="InterPro" id="IPR036775">
    <property type="entry name" value="DNA_pol_Y-fam_lit_finger_sf"/>
</dbReference>
<dbReference type="GO" id="GO:0009432">
    <property type="term" value="P:SOS response"/>
    <property type="evidence" value="ECO:0007669"/>
    <property type="project" value="TreeGrafter"/>
</dbReference>
<keyword evidence="12 17" id="KW-0239">DNA-directed DNA polymerase</keyword>
<keyword evidence="21" id="KW-1185">Reference proteome</keyword>
<reference evidence="20 21" key="1">
    <citation type="journal article" date="2009" name="Int. J. Syst. Evol. Microbiol.">
        <title>Nocardioides caeni sp. nov., isolated from wastewater.</title>
        <authorList>
            <person name="Yoon J.H."/>
            <person name="Kang S.J."/>
            <person name="Park S."/>
            <person name="Kim W."/>
            <person name="Oh T.K."/>
        </authorList>
    </citation>
    <scope>NUCLEOTIDE SEQUENCE [LARGE SCALE GENOMIC DNA]</scope>
    <source>
        <strain evidence="20 21">DSM 23134</strain>
    </source>
</reference>
<gene>
    <name evidence="17" type="primary">dinB</name>
    <name evidence="20" type="ORF">E9934_03135</name>
</gene>
<keyword evidence="8 17" id="KW-0235">DNA replication</keyword>
<dbReference type="InterPro" id="IPR043128">
    <property type="entry name" value="Rev_trsase/Diguanyl_cyclase"/>
</dbReference>
<evidence type="ECO:0000256" key="7">
    <source>
        <dbReference type="ARBA" id="ARBA00022695"/>
    </source>
</evidence>
<evidence type="ECO:0000256" key="1">
    <source>
        <dbReference type="ARBA" id="ARBA00004496"/>
    </source>
</evidence>
<dbReference type="Pfam" id="PF00817">
    <property type="entry name" value="IMS"/>
    <property type="match status" value="1"/>
</dbReference>
<dbReference type="GO" id="GO:0000287">
    <property type="term" value="F:magnesium ion binding"/>
    <property type="evidence" value="ECO:0007669"/>
    <property type="project" value="UniProtKB-UniRule"/>
</dbReference>
<dbReference type="InterPro" id="IPR053848">
    <property type="entry name" value="IMS_HHH_1"/>
</dbReference>
<dbReference type="HAMAP" id="MF_01113">
    <property type="entry name" value="DNApol_IV"/>
    <property type="match status" value="1"/>
</dbReference>
<dbReference type="GO" id="GO:0003684">
    <property type="term" value="F:damaged DNA binding"/>
    <property type="evidence" value="ECO:0007669"/>
    <property type="project" value="InterPro"/>
</dbReference>
<evidence type="ECO:0000256" key="9">
    <source>
        <dbReference type="ARBA" id="ARBA00022723"/>
    </source>
</evidence>
<comment type="similarity">
    <text evidence="2 17">Belongs to the DNA polymerase type-Y family.</text>
</comment>
<dbReference type="Proteomes" id="UP000307087">
    <property type="component" value="Unassembled WGS sequence"/>
</dbReference>
<keyword evidence="6 17" id="KW-0808">Transferase</keyword>